<feature type="region of interest" description="Disordered" evidence="1">
    <location>
        <begin position="464"/>
        <end position="507"/>
    </location>
</feature>
<feature type="region of interest" description="Disordered" evidence="1">
    <location>
        <begin position="95"/>
        <end position="120"/>
    </location>
</feature>
<feature type="compositionally biased region" description="Polar residues" evidence="1">
    <location>
        <begin position="1648"/>
        <end position="1668"/>
    </location>
</feature>
<feature type="compositionally biased region" description="Pro residues" evidence="1">
    <location>
        <begin position="489"/>
        <end position="499"/>
    </location>
</feature>
<feature type="compositionally biased region" description="Low complexity" evidence="1">
    <location>
        <begin position="545"/>
        <end position="557"/>
    </location>
</feature>
<keyword evidence="2" id="KW-1133">Transmembrane helix</keyword>
<feature type="transmembrane region" description="Helical" evidence="2">
    <location>
        <begin position="50"/>
        <end position="69"/>
    </location>
</feature>
<evidence type="ECO:0000256" key="2">
    <source>
        <dbReference type="SAM" id="Phobius"/>
    </source>
</evidence>
<feature type="region of interest" description="Disordered" evidence="1">
    <location>
        <begin position="1480"/>
        <end position="1515"/>
    </location>
</feature>
<protein>
    <recommendedName>
        <fullName evidence="5">Cardiomyopathy-associated protein 5</fullName>
    </recommendedName>
</protein>
<feature type="region of interest" description="Disordered" evidence="1">
    <location>
        <begin position="544"/>
        <end position="567"/>
    </location>
</feature>
<feature type="region of interest" description="Disordered" evidence="1">
    <location>
        <begin position="1613"/>
        <end position="1668"/>
    </location>
</feature>
<feature type="transmembrane region" description="Helical" evidence="2">
    <location>
        <begin position="286"/>
        <end position="307"/>
    </location>
</feature>
<dbReference type="PANTHER" id="PTHR33870:SF16">
    <property type="entry name" value="PROTEIN, PUTATIVE-RELATED"/>
    <property type="match status" value="1"/>
</dbReference>
<feature type="region of interest" description="Disordered" evidence="1">
    <location>
        <begin position="1276"/>
        <end position="1296"/>
    </location>
</feature>
<keyword evidence="2" id="KW-0812">Transmembrane</keyword>
<keyword evidence="2" id="KW-0472">Membrane</keyword>
<feature type="transmembrane region" description="Helical" evidence="2">
    <location>
        <begin position="27"/>
        <end position="44"/>
    </location>
</feature>
<feature type="compositionally biased region" description="Low complexity" evidence="1">
    <location>
        <begin position="1427"/>
        <end position="1437"/>
    </location>
</feature>
<feature type="region of interest" description="Disordered" evidence="1">
    <location>
        <begin position="1021"/>
        <end position="1041"/>
    </location>
</feature>
<reference evidence="3 4" key="1">
    <citation type="submission" date="2024-04" db="EMBL/GenBank/DDBJ databases">
        <authorList>
            <person name="Fracassetti M."/>
        </authorList>
    </citation>
    <scope>NUCLEOTIDE SEQUENCE [LARGE SCALE GENOMIC DNA]</scope>
</reference>
<dbReference type="PANTHER" id="PTHR33870">
    <property type="entry name" value="CARDIOMYOPATHY-ASSOCIATED PROTEIN"/>
    <property type="match status" value="1"/>
</dbReference>
<proteinExistence type="predicted"/>
<evidence type="ECO:0008006" key="5">
    <source>
        <dbReference type="Google" id="ProtNLM"/>
    </source>
</evidence>
<evidence type="ECO:0000313" key="3">
    <source>
        <dbReference type="EMBL" id="CAL1402251.1"/>
    </source>
</evidence>
<gene>
    <name evidence="3" type="ORF">LTRI10_LOCUS42263</name>
</gene>
<feature type="region of interest" description="Disordered" evidence="1">
    <location>
        <begin position="165"/>
        <end position="204"/>
    </location>
</feature>
<feature type="region of interest" description="Disordered" evidence="1">
    <location>
        <begin position="1362"/>
        <end position="1403"/>
    </location>
</feature>
<feature type="region of interest" description="Disordered" evidence="1">
    <location>
        <begin position="1425"/>
        <end position="1467"/>
    </location>
</feature>
<evidence type="ECO:0000256" key="1">
    <source>
        <dbReference type="SAM" id="MobiDB-lite"/>
    </source>
</evidence>
<dbReference type="Proteomes" id="UP001497516">
    <property type="component" value="Chromosome 7"/>
</dbReference>
<accession>A0AAV2FV82</accession>
<feature type="compositionally biased region" description="Basic and acidic residues" evidence="1">
    <location>
        <begin position="464"/>
        <end position="475"/>
    </location>
</feature>
<sequence>MGLDVKAIVITICKFSFKSMCKCVKKYPILSGLMCIIFLIYVFNPSIFVFLIYTSPLIVVTTLLYRLYLKHRKSKNVINKERKIEKYSISSTAGAKTKSIESDRPIPTKPTRSMSQRRNKEKFFVDADPTTAQEIKASISDFLMAAAPTTNLDLLDKVGFTNERDTNDESRIMKEHQEGQGSLDESKDSLLDGDTSNHDNHLSDFPLKSRHWVKGIGGEEFGSSEEDAEIHEDRNHAMEWNEDDQKNLMDLGISEIERNKRLESLIARRREKKLFKMKTEKGMVDINIGPCTSPIASTTSIIAPVFISRNDPIHISHGLIEDQFPGSAPSILLPGKNPFDLPYDPHEEKLDLMADSFQQEFSITPHKEMFMCRHESFSLGTHFPLPGILDGQMGHPKPSLQFGNTDEQKPSWNKDSIARTVSVTDLVTDLFETEEPNQSPGKTSSIEEKESEVVSKMTIDHMERIKEKNLKEAINKTEIPTEGNEISPNPRPPALPRPIPKAASASDLSNDASLSIIHHTRVDDHYPNKASWHTPTNSVASDLQVEVSEVSSPPSTVDGADTDDDKSLTYDADVEKEINSGSEELWGLSPHAPKIGKHELALRFLDEASEEGMRKTWLSTCAADESISAATSPVPLEMKSQSQVRSKDFDGEIKSDMKQVEKEAVSELWIKGNVGQPTTENEDIVPLPDSEETLDSLHEGTKVETMINHDTGEVDGKDKKEELRSIEQQTIYEIKDNELKPIEELSLELDSNIERELLQGPEKVVDVIVKRTTEQTDGSRSTQDLIGTTEQLHNEVAGEKLVTLDPSIDNNSFVSAQLKETSRSLEHIEDLRENTGSLEVGAKKIESSSSSKSVLPIQPNIRTEEDIIDSSFNTTPGNHSYVPTQADETLRSTEEVKNCKEDTGSENIQQILESGETQLTTSIKNDAETSDSFEVGVIGTNLSSMSTTSLPMQPELTVDDELINQSSLLSPASVLIDMNQATQLYPSPIREQRHNMDNLVFQSEQNPLSHNSLNEQPLLETSTSFSTAEQPHRSTSSDEAGINNLEMRFINGLVWDNDQGHDPQYSQWNNKYKEEMKPATLIENMCSSDSGTTIGTCHMQEISKSPGDDDYSLNSAAHVEVAIENVTKGEANGSHTTPEEKVENKISRDLLEENKIVTTVTDNRNEGESLFSITQEPVAEPSNPNNMVSHRHDRAESMSTLEQNCIVDPLSITDLNSSTSIASESLSPIKQEDGDGPLIEANLISSTDIRNEIINSIRHEPNANPLNLVSSIPSKTFKDESSSSIEPEASTESLKEADLDASNNFEDSFVSITQDAEEEPLKSTNCASLEPIKGGLISPLREEAIAEPLEQATPYDFGRKSMEKISQETISKQQEPAEPASSKTLEKESLSSTQHEGNEETSKACDFISSNVLDSESTSLIEDEVISKSSKLSNSISEEPLKKGALVEPPKPTESRAFGSESLSSMMQAAIEESSQLDNLISSNTIEGGPLSSMKEEVVLEQPKPIDSSSSKTLKSDSLLSIQQEASAEPHNWVPIEVHDEKYLSSIKEEAITQEQKLAEAVSSMNQIQATTPLQSELLHVDPSKSTGETKNSGVNINGSHEQNMAIKIDNIQSSDANDDCDQTTNKQEEIIAQPTGNDDLELKGENQNKGNSLIIPSQPQLGESAPT</sequence>
<feature type="compositionally biased region" description="Basic and acidic residues" evidence="1">
    <location>
        <begin position="165"/>
        <end position="202"/>
    </location>
</feature>
<keyword evidence="4" id="KW-1185">Reference proteome</keyword>
<organism evidence="3 4">
    <name type="scientific">Linum trigynum</name>
    <dbReference type="NCBI Taxonomy" id="586398"/>
    <lineage>
        <taxon>Eukaryota</taxon>
        <taxon>Viridiplantae</taxon>
        <taxon>Streptophyta</taxon>
        <taxon>Embryophyta</taxon>
        <taxon>Tracheophyta</taxon>
        <taxon>Spermatophyta</taxon>
        <taxon>Magnoliopsida</taxon>
        <taxon>eudicotyledons</taxon>
        <taxon>Gunneridae</taxon>
        <taxon>Pentapetalae</taxon>
        <taxon>rosids</taxon>
        <taxon>fabids</taxon>
        <taxon>Malpighiales</taxon>
        <taxon>Linaceae</taxon>
        <taxon>Linum</taxon>
    </lineage>
</organism>
<dbReference type="EMBL" id="OZ034820">
    <property type="protein sequence ID" value="CAL1402251.1"/>
    <property type="molecule type" value="Genomic_DNA"/>
</dbReference>
<feature type="region of interest" description="Disordered" evidence="1">
    <location>
        <begin position="430"/>
        <end position="452"/>
    </location>
</feature>
<evidence type="ECO:0000313" key="4">
    <source>
        <dbReference type="Proteomes" id="UP001497516"/>
    </source>
</evidence>
<name>A0AAV2FV82_9ROSI</name>